<keyword evidence="9 11" id="KW-0675">Receptor</keyword>
<evidence type="ECO:0000256" key="8">
    <source>
        <dbReference type="ARBA" id="ARBA00023163"/>
    </source>
</evidence>
<evidence type="ECO:0000313" key="16">
    <source>
        <dbReference type="Proteomes" id="UP000276991"/>
    </source>
</evidence>
<dbReference type="SMART" id="SM00399">
    <property type="entry name" value="ZnF_C4"/>
    <property type="match status" value="1"/>
</dbReference>
<dbReference type="PROSITE" id="PS51030">
    <property type="entry name" value="NUCLEAR_REC_DBD_2"/>
    <property type="match status" value="1"/>
</dbReference>
<dbReference type="OrthoDB" id="5771769at2759"/>
<keyword evidence="5 11" id="KW-0862">Zinc</keyword>
<evidence type="ECO:0000256" key="11">
    <source>
        <dbReference type="RuleBase" id="RU004334"/>
    </source>
</evidence>
<dbReference type="GO" id="GO:0000978">
    <property type="term" value="F:RNA polymerase II cis-regulatory region sequence-specific DNA binding"/>
    <property type="evidence" value="ECO:0007669"/>
    <property type="project" value="InterPro"/>
</dbReference>
<dbReference type="GO" id="GO:0003700">
    <property type="term" value="F:DNA-binding transcription factor activity"/>
    <property type="evidence" value="ECO:0007669"/>
    <property type="project" value="InterPro"/>
</dbReference>
<dbReference type="PRINTS" id="PR00047">
    <property type="entry name" value="STROIDFINGER"/>
</dbReference>
<dbReference type="Proteomes" id="UP000276991">
    <property type="component" value="Unassembled WGS sequence"/>
</dbReference>
<dbReference type="EMBL" id="UPTC01002504">
    <property type="protein sequence ID" value="VBB33558.1"/>
    <property type="molecule type" value="Genomic_DNA"/>
</dbReference>
<feature type="compositionally biased region" description="Basic residues" evidence="12">
    <location>
        <begin position="101"/>
        <end position="110"/>
    </location>
</feature>
<dbReference type="PANTHER" id="PTHR24083">
    <property type="entry name" value="NUCLEAR HORMONE RECEPTOR"/>
    <property type="match status" value="1"/>
</dbReference>
<evidence type="ECO:0000256" key="3">
    <source>
        <dbReference type="ARBA" id="ARBA00022723"/>
    </source>
</evidence>
<keyword evidence="6 11" id="KW-0805">Transcription regulation</keyword>
<evidence type="ECO:0000256" key="2">
    <source>
        <dbReference type="ARBA" id="ARBA00005993"/>
    </source>
</evidence>
<gene>
    <name evidence="15" type="ORF">NAV_LOCUS8349</name>
</gene>
<proteinExistence type="inferred from homology"/>
<evidence type="ECO:0000259" key="14">
    <source>
        <dbReference type="PROSITE" id="PS51843"/>
    </source>
</evidence>
<dbReference type="AlphaFoldDB" id="A0A498SR08"/>
<dbReference type="GO" id="GO:0005634">
    <property type="term" value="C:nucleus"/>
    <property type="evidence" value="ECO:0007669"/>
    <property type="project" value="UniProtKB-SubCell"/>
</dbReference>
<dbReference type="InterPro" id="IPR049636">
    <property type="entry name" value="HNF4-like_DBD"/>
</dbReference>
<organism evidence="15 16">
    <name type="scientific">Acanthocheilonema viteae</name>
    <name type="common">Filarial nematode worm</name>
    <name type="synonym">Dipetalonema viteae</name>
    <dbReference type="NCBI Taxonomy" id="6277"/>
    <lineage>
        <taxon>Eukaryota</taxon>
        <taxon>Metazoa</taxon>
        <taxon>Ecdysozoa</taxon>
        <taxon>Nematoda</taxon>
        <taxon>Chromadorea</taxon>
        <taxon>Rhabditida</taxon>
        <taxon>Spirurina</taxon>
        <taxon>Spiruromorpha</taxon>
        <taxon>Filarioidea</taxon>
        <taxon>Onchocercidae</taxon>
        <taxon>Acanthocheilonema</taxon>
    </lineage>
</organism>
<evidence type="ECO:0000313" key="15">
    <source>
        <dbReference type="EMBL" id="VBB33558.1"/>
    </source>
</evidence>
<dbReference type="SUPFAM" id="SSF48508">
    <property type="entry name" value="Nuclear receptor ligand-binding domain"/>
    <property type="match status" value="1"/>
</dbReference>
<comment type="similarity">
    <text evidence="2 11">Belongs to the nuclear hormone receptor family.</text>
</comment>
<feature type="domain" description="NR LBD" evidence="14">
    <location>
        <begin position="186"/>
        <end position="404"/>
    </location>
</feature>
<dbReference type="PROSITE" id="PS00031">
    <property type="entry name" value="NUCLEAR_REC_DBD_1"/>
    <property type="match status" value="1"/>
</dbReference>
<evidence type="ECO:0000256" key="7">
    <source>
        <dbReference type="ARBA" id="ARBA00023125"/>
    </source>
</evidence>
<keyword evidence="3 11" id="KW-0479">Metal-binding</keyword>
<dbReference type="CDD" id="cd06157">
    <property type="entry name" value="NR_LBD"/>
    <property type="match status" value="1"/>
</dbReference>
<protein>
    <recommendedName>
        <fullName evidence="17">Nuclear receptor domain-containing protein</fullName>
    </recommendedName>
</protein>
<dbReference type="SMART" id="SM00430">
    <property type="entry name" value="HOLI"/>
    <property type="match status" value="1"/>
</dbReference>
<dbReference type="InterPro" id="IPR050274">
    <property type="entry name" value="Nuclear_hormone_rcpt_NR2"/>
</dbReference>
<evidence type="ECO:0008006" key="17">
    <source>
        <dbReference type="Google" id="ProtNLM"/>
    </source>
</evidence>
<evidence type="ECO:0000256" key="10">
    <source>
        <dbReference type="ARBA" id="ARBA00023242"/>
    </source>
</evidence>
<keyword evidence="10 11" id="KW-0539">Nucleus</keyword>
<evidence type="ECO:0000256" key="6">
    <source>
        <dbReference type="ARBA" id="ARBA00023015"/>
    </source>
</evidence>
<keyword evidence="8 11" id="KW-0804">Transcription</keyword>
<dbReference type="Pfam" id="PF00105">
    <property type="entry name" value="zf-C4"/>
    <property type="match status" value="1"/>
</dbReference>
<dbReference type="Pfam" id="PF00104">
    <property type="entry name" value="Hormone_recep"/>
    <property type="match status" value="1"/>
</dbReference>
<dbReference type="InterPro" id="IPR001628">
    <property type="entry name" value="Znf_hrmn_rcpt"/>
</dbReference>
<accession>A0A498SR08</accession>
<dbReference type="SUPFAM" id="SSF57716">
    <property type="entry name" value="Glucocorticoid receptor-like (DNA-binding domain)"/>
    <property type="match status" value="1"/>
</dbReference>
<dbReference type="InterPro" id="IPR000536">
    <property type="entry name" value="Nucl_hrmn_rcpt_lig-bd"/>
</dbReference>
<dbReference type="FunFam" id="3.30.50.10:FF:000030">
    <property type="entry name" value="Nuclear Hormone Receptor family"/>
    <property type="match status" value="1"/>
</dbReference>
<sequence length="485" mass="54328">MDILTSQGSATSTVANDPTDFCVVCGDKAIGKHYGAVACNGCKGFFRRSVWQNLQYTCRFSKQCNIDKDHRNACRYCRFQKCLADGMKPEAIQNERDRIGSTKRNRKRTLPAHLQPTSTSGDGNSDSGKYHHFPYNYSRIHVTFPPSFTYPFVTSRLQNDSPSSARFERRYSEDEATTTASRRLVEMILDIESRLQGNQNINNILGGEGQENNSRQRSISLMIGWANLLHPIPELPFTDKVLLLKHCSQAFSLLHTVQRSLSSTHIVLPNDTLLTLTPFHYPDLVAIVSRIMDELLTPLRRINVEKAEISALKALVLLHPDVTGLTISSREKLREARDGVLRALFTYIKQILPSGDTSVRLSNLLLIIPSLYSIAQTLAQNNQFGFYFGLTDQTSPSSNKHVTMMNDCIDESQDVKEDLHHLSKDANNVLFTKTPTLLANLVATQAIPSHDNLQTTAETLTNPITLPVSSFHFQSILKNSCVSVK</sequence>
<dbReference type="PRINTS" id="PR00398">
    <property type="entry name" value="STRDHORMONER"/>
</dbReference>
<dbReference type="PROSITE" id="PS51843">
    <property type="entry name" value="NR_LBD"/>
    <property type="match status" value="1"/>
</dbReference>
<dbReference type="GO" id="GO:0008270">
    <property type="term" value="F:zinc ion binding"/>
    <property type="evidence" value="ECO:0007669"/>
    <property type="project" value="UniProtKB-KW"/>
</dbReference>
<evidence type="ECO:0000256" key="9">
    <source>
        <dbReference type="ARBA" id="ARBA00023170"/>
    </source>
</evidence>
<feature type="compositionally biased region" description="Low complexity" evidence="12">
    <location>
        <begin position="117"/>
        <end position="127"/>
    </location>
</feature>
<evidence type="ECO:0000256" key="4">
    <source>
        <dbReference type="ARBA" id="ARBA00022771"/>
    </source>
</evidence>
<feature type="region of interest" description="Disordered" evidence="12">
    <location>
        <begin position="93"/>
        <end position="127"/>
    </location>
</feature>
<dbReference type="CDD" id="cd06960">
    <property type="entry name" value="NR_DBD_HNF4A"/>
    <property type="match status" value="1"/>
</dbReference>
<name>A0A498SR08_ACAVI</name>
<dbReference type="InterPro" id="IPR035500">
    <property type="entry name" value="NHR-like_dom_sf"/>
</dbReference>
<feature type="domain" description="Nuclear receptor" evidence="13">
    <location>
        <begin position="19"/>
        <end position="94"/>
    </location>
</feature>
<reference evidence="15 16" key="1">
    <citation type="submission" date="2018-08" db="EMBL/GenBank/DDBJ databases">
        <authorList>
            <person name="Laetsch R D."/>
            <person name="Stevens L."/>
            <person name="Kumar S."/>
            <person name="Blaxter L. M."/>
        </authorList>
    </citation>
    <scope>NUCLEOTIDE SEQUENCE [LARGE SCALE GENOMIC DNA]</scope>
</reference>
<evidence type="ECO:0000256" key="12">
    <source>
        <dbReference type="SAM" id="MobiDB-lite"/>
    </source>
</evidence>
<dbReference type="STRING" id="6277.A0A498SR08"/>
<dbReference type="Gene3D" id="3.30.50.10">
    <property type="entry name" value="Erythroid Transcription Factor GATA-1, subunit A"/>
    <property type="match status" value="1"/>
</dbReference>
<dbReference type="InterPro" id="IPR013088">
    <property type="entry name" value="Znf_NHR/GATA"/>
</dbReference>
<keyword evidence="16" id="KW-1185">Reference proteome</keyword>
<evidence type="ECO:0000259" key="13">
    <source>
        <dbReference type="PROSITE" id="PS51030"/>
    </source>
</evidence>
<evidence type="ECO:0000256" key="1">
    <source>
        <dbReference type="ARBA" id="ARBA00004123"/>
    </source>
</evidence>
<keyword evidence="4 11" id="KW-0863">Zinc-finger</keyword>
<dbReference type="InterPro" id="IPR001723">
    <property type="entry name" value="Nuclear_hrmn_rcpt"/>
</dbReference>
<evidence type="ECO:0000256" key="5">
    <source>
        <dbReference type="ARBA" id="ARBA00022833"/>
    </source>
</evidence>
<dbReference type="Gene3D" id="1.10.565.10">
    <property type="entry name" value="Retinoid X Receptor"/>
    <property type="match status" value="1"/>
</dbReference>
<comment type="subcellular location">
    <subcellularLocation>
        <location evidence="1 11">Nucleus</location>
    </subcellularLocation>
</comment>
<keyword evidence="7 11" id="KW-0238">DNA-binding</keyword>